<proteinExistence type="predicted"/>
<organism evidence="1 2">
    <name type="scientific">Oedothorax gibbosus</name>
    <dbReference type="NCBI Taxonomy" id="931172"/>
    <lineage>
        <taxon>Eukaryota</taxon>
        <taxon>Metazoa</taxon>
        <taxon>Ecdysozoa</taxon>
        <taxon>Arthropoda</taxon>
        <taxon>Chelicerata</taxon>
        <taxon>Arachnida</taxon>
        <taxon>Araneae</taxon>
        <taxon>Araneomorphae</taxon>
        <taxon>Entelegynae</taxon>
        <taxon>Araneoidea</taxon>
        <taxon>Linyphiidae</taxon>
        <taxon>Erigoninae</taxon>
        <taxon>Oedothorax</taxon>
    </lineage>
</organism>
<dbReference type="EMBL" id="JAFNEN010000276">
    <property type="protein sequence ID" value="KAG8187235.1"/>
    <property type="molecule type" value="Genomic_DNA"/>
</dbReference>
<evidence type="ECO:0000313" key="1">
    <source>
        <dbReference type="EMBL" id="KAG8187235.1"/>
    </source>
</evidence>
<protein>
    <submittedName>
        <fullName evidence="1">Uncharacterized protein</fullName>
    </submittedName>
</protein>
<gene>
    <name evidence="1" type="ORF">JTE90_020664</name>
</gene>
<keyword evidence="2" id="KW-1185">Reference proteome</keyword>
<reference evidence="1 2" key="1">
    <citation type="journal article" date="2022" name="Nat. Ecol. Evol.">
        <title>A masculinizing supergene underlies an exaggerated male reproductive morph in a spider.</title>
        <authorList>
            <person name="Hendrickx F."/>
            <person name="De Corte Z."/>
            <person name="Sonet G."/>
            <person name="Van Belleghem S.M."/>
            <person name="Kostlbacher S."/>
            <person name="Vangestel C."/>
        </authorList>
    </citation>
    <scope>NUCLEOTIDE SEQUENCE [LARGE SCALE GENOMIC DNA]</scope>
    <source>
        <strain evidence="1">W744_W776</strain>
    </source>
</reference>
<dbReference type="AlphaFoldDB" id="A0AAV6UUQ4"/>
<accession>A0AAV6UUQ4</accession>
<comment type="caution">
    <text evidence="1">The sequence shown here is derived from an EMBL/GenBank/DDBJ whole genome shotgun (WGS) entry which is preliminary data.</text>
</comment>
<sequence length="67" mass="7963">MDCFSLGTGRWFWPTLVRSQYRYHRTTTLVPPLCNDRQTAHFSHSAKLHPRESTTGITDVRPWFERL</sequence>
<name>A0AAV6UUQ4_9ARAC</name>
<dbReference type="Proteomes" id="UP000827092">
    <property type="component" value="Unassembled WGS sequence"/>
</dbReference>
<evidence type="ECO:0000313" key="2">
    <source>
        <dbReference type="Proteomes" id="UP000827092"/>
    </source>
</evidence>